<name>A0A0G0VD37_9BACT</name>
<dbReference type="SUPFAM" id="SSF52540">
    <property type="entry name" value="P-loop containing nucleoside triphosphate hydrolases"/>
    <property type="match status" value="1"/>
</dbReference>
<evidence type="ECO:0000313" key="1">
    <source>
        <dbReference type="EMBL" id="KKR98799.1"/>
    </source>
</evidence>
<keyword evidence="1" id="KW-0239">DNA-directed DNA polymerase</keyword>
<dbReference type="EMBL" id="LCAU01000001">
    <property type="protein sequence ID" value="KKR98799.1"/>
    <property type="molecule type" value="Genomic_DNA"/>
</dbReference>
<organism evidence="1 2">
    <name type="scientific">Candidatus Uhrbacteria bacterium GW2011_GWF2_41_16</name>
    <dbReference type="NCBI Taxonomy" id="1618997"/>
    <lineage>
        <taxon>Bacteria</taxon>
        <taxon>Candidatus Uhriibacteriota</taxon>
    </lineage>
</organism>
<dbReference type="PANTHER" id="PTHR11669">
    <property type="entry name" value="REPLICATION FACTOR C / DNA POLYMERASE III GAMMA-TAU SUBUNIT"/>
    <property type="match status" value="1"/>
</dbReference>
<keyword evidence="1" id="KW-0548">Nucleotidyltransferase</keyword>
<comment type="caution">
    <text evidence="1">The sequence shown here is derived from an EMBL/GenBank/DDBJ whole genome shotgun (WGS) entry which is preliminary data.</text>
</comment>
<dbReference type="CDD" id="cd00009">
    <property type="entry name" value="AAA"/>
    <property type="match status" value="1"/>
</dbReference>
<reference evidence="1 2" key="1">
    <citation type="journal article" date="2015" name="Nature">
        <title>rRNA introns, odd ribosomes, and small enigmatic genomes across a large radiation of phyla.</title>
        <authorList>
            <person name="Brown C.T."/>
            <person name="Hug L.A."/>
            <person name="Thomas B.C."/>
            <person name="Sharon I."/>
            <person name="Castelle C.J."/>
            <person name="Singh A."/>
            <person name="Wilkins M.J."/>
            <person name="Williams K.H."/>
            <person name="Banfield J.F."/>
        </authorList>
    </citation>
    <scope>NUCLEOTIDE SEQUENCE [LARGE SCALE GENOMIC DNA]</scope>
</reference>
<dbReference type="PANTHER" id="PTHR11669:SF8">
    <property type="entry name" value="DNA POLYMERASE III SUBUNIT DELTA"/>
    <property type="match status" value="1"/>
</dbReference>
<protein>
    <submittedName>
        <fullName evidence="1">DNA-directed DNA polymerase, delta prime subunit</fullName>
    </submittedName>
</protein>
<dbReference type="InterPro" id="IPR050238">
    <property type="entry name" value="DNA_Rep/Repair_Clamp_Loader"/>
</dbReference>
<dbReference type="Gene3D" id="3.40.50.300">
    <property type="entry name" value="P-loop containing nucleotide triphosphate hydrolases"/>
    <property type="match status" value="1"/>
</dbReference>
<dbReference type="PATRIC" id="fig|1618997.3.peg.158"/>
<keyword evidence="1" id="KW-0808">Transferase</keyword>
<gene>
    <name evidence="1" type="ORF">UU48_C0001G0154</name>
</gene>
<dbReference type="AlphaFoldDB" id="A0A0G0VD37"/>
<accession>A0A0G0VD37</accession>
<proteinExistence type="predicted"/>
<dbReference type="InterPro" id="IPR027417">
    <property type="entry name" value="P-loop_NTPase"/>
</dbReference>
<dbReference type="GO" id="GO:0003887">
    <property type="term" value="F:DNA-directed DNA polymerase activity"/>
    <property type="evidence" value="ECO:0007669"/>
    <property type="project" value="UniProtKB-KW"/>
</dbReference>
<dbReference type="Pfam" id="PF13177">
    <property type="entry name" value="DNA_pol3_delta2"/>
    <property type="match status" value="1"/>
</dbReference>
<dbReference type="Proteomes" id="UP000034746">
    <property type="component" value="Unassembled WGS sequence"/>
</dbReference>
<evidence type="ECO:0000313" key="2">
    <source>
        <dbReference type="Proteomes" id="UP000034746"/>
    </source>
</evidence>
<sequence length="322" mass="36428">MSSVSESSTISVIGQERVIAFLERAAAADRLSHAYLFVGPEGVGKTTVIHWFLQTLFPEGLAHPDISFVRRLSDEKTGKIKSAITVEQIRTLRERLGMSAFLGGYKAAVIEEADVLNLEASNALLKLLEEPTVKTILMLRATSPEQLLPTLVSRCQILRCPFVSEQKMIHGLEIRGIHSEEAKKMARISHGCPGRAFRFLENPEERIQEEKTCANLMALLQKPLSERLVLAAEQVPKEEANRIESLLHLLNIWEWMLRDLFLISSGIEKNYAEFFGEIFVSLAKSRSPNQWSRILKVLRKIRIDFSSHVNPQLAIEHLFLSF</sequence>
<dbReference type="GO" id="GO:0006261">
    <property type="term" value="P:DNA-templated DNA replication"/>
    <property type="evidence" value="ECO:0007669"/>
    <property type="project" value="TreeGrafter"/>
</dbReference>